<dbReference type="eggNOG" id="COG2887">
    <property type="taxonomic scope" value="Bacteria"/>
</dbReference>
<dbReference type="EMBL" id="CM000440">
    <property type="protein sequence ID" value="EDK89447.1"/>
    <property type="molecule type" value="Genomic_DNA"/>
</dbReference>
<gene>
    <name evidence="1" type="ORF">FNP_1674</name>
</gene>
<dbReference type="InterPro" id="IPR027417">
    <property type="entry name" value="P-loop_NTPase"/>
</dbReference>
<evidence type="ECO:0000313" key="1">
    <source>
        <dbReference type="EMBL" id="EDK89447.1"/>
    </source>
</evidence>
<name>A5TX22_FUSNP</name>
<organism evidence="1">
    <name type="scientific">Fusobacterium polymorphum ATCC 10953</name>
    <dbReference type="NCBI Taxonomy" id="393480"/>
    <lineage>
        <taxon>Bacteria</taxon>
        <taxon>Fusobacteriati</taxon>
        <taxon>Fusobacteriota</taxon>
        <taxon>Fusobacteriia</taxon>
        <taxon>Fusobacteriales</taxon>
        <taxon>Fusobacteriaceae</taxon>
        <taxon>Fusobacterium</taxon>
    </lineage>
</organism>
<sequence>MIKLPVNELKTADVTPKNFLIWGESMSGKTYLAKQFESPLIINTDGNATKITTPSVFIKNFTEFKEVIDELEKGKHTYKTLIIDLIDDIETMLVNHICEMAKVESLADIGFGKGFNKFNSVWKNLMMGLTQMNMNIVFISHIVEKTENNGQTTYQTPALSQKCLNACMGRCDIVIKTQKIGNNYIRLCTSKREAYKEEDIKDKKVLEILKTIKNVFSK</sequence>
<dbReference type="AlphaFoldDB" id="A5TX22"/>
<dbReference type="Proteomes" id="UP000001921">
    <property type="component" value="Chromosome"/>
</dbReference>
<reference evidence="1" key="2">
    <citation type="submission" date="2007-05" db="EMBL/GenBank/DDBJ databases">
        <title>Genome sequence of Fusobacterium nucleatum subspecies polymorphum - a genetically tractable Fusobacterium.</title>
        <authorList>
            <person name="Karpathy S.E."/>
            <person name="Xiang Q."/>
            <person name="Gioia J."/>
            <person name="Jiang H."/>
            <person name="Liu Y."/>
            <person name="Petrosino J.F."/>
            <person name="Yerrapragada S."/>
            <person name="Fox G.E."/>
            <person name="Kinder Haake S."/>
            <person name="Weinstock G.M."/>
            <person name="Highlander S.K."/>
        </authorList>
    </citation>
    <scope>NUCLEOTIDE SEQUENCE [LARGE SCALE GENOMIC DNA]</scope>
    <source>
        <strain evidence="1">ATCC 10953</strain>
    </source>
</reference>
<proteinExistence type="predicted"/>
<dbReference type="HOGENOM" id="CLU_075271_0_0_0"/>
<dbReference type="RefSeq" id="WP_005898243.1">
    <property type="nucleotide sequence ID" value="NZ_CM000440.1"/>
</dbReference>
<dbReference type="Pfam" id="PF13479">
    <property type="entry name" value="AAA_24"/>
    <property type="match status" value="1"/>
</dbReference>
<protein>
    <recommendedName>
        <fullName evidence="2">ATP-binding protein</fullName>
    </recommendedName>
</protein>
<accession>A5TX22</accession>
<evidence type="ECO:0008006" key="2">
    <source>
        <dbReference type="Google" id="ProtNLM"/>
    </source>
</evidence>
<dbReference type="GeneID" id="45635645"/>
<dbReference type="SUPFAM" id="SSF52540">
    <property type="entry name" value="P-loop containing nucleoside triphosphate hydrolases"/>
    <property type="match status" value="1"/>
</dbReference>
<reference evidence="1" key="1">
    <citation type="submission" date="2006-07" db="EMBL/GenBank/DDBJ databases">
        <authorList>
            <person name="Qin X."/>
            <person name="Weinstock G.M."/>
        </authorList>
    </citation>
    <scope>NUCLEOTIDE SEQUENCE [LARGE SCALE GENOMIC DNA]</scope>
    <source>
        <strain evidence="1">ATCC 10953</strain>
    </source>
</reference>